<dbReference type="AlphaFoldDB" id="A0A1F4W2Y4"/>
<evidence type="ECO:0000256" key="7">
    <source>
        <dbReference type="RuleBase" id="RU003993"/>
    </source>
</evidence>
<dbReference type="GO" id="GO:0004252">
    <property type="term" value="F:serine-type endopeptidase activity"/>
    <property type="evidence" value="ECO:0007669"/>
    <property type="project" value="InterPro"/>
</dbReference>
<dbReference type="PROSITE" id="PS00760">
    <property type="entry name" value="SPASE_I_2"/>
    <property type="match status" value="1"/>
</dbReference>
<evidence type="ECO:0000313" key="11">
    <source>
        <dbReference type="Proteomes" id="UP000176614"/>
    </source>
</evidence>
<proteinExistence type="inferred from homology"/>
<gene>
    <name evidence="10" type="ORF">A2264_05115</name>
</gene>
<dbReference type="GO" id="GO:0016020">
    <property type="term" value="C:membrane"/>
    <property type="evidence" value="ECO:0007669"/>
    <property type="project" value="UniProtKB-SubCell"/>
</dbReference>
<evidence type="ECO:0000313" key="10">
    <source>
        <dbReference type="EMBL" id="OGC63725.1"/>
    </source>
</evidence>
<keyword evidence="7" id="KW-0472">Membrane</keyword>
<feature type="domain" description="Peptidase S26" evidence="9">
    <location>
        <begin position="15"/>
        <end position="173"/>
    </location>
</feature>
<dbReference type="InterPro" id="IPR019756">
    <property type="entry name" value="Pept_S26A_signal_pept_1_Ser-AS"/>
</dbReference>
<dbReference type="PANTHER" id="PTHR43390:SF1">
    <property type="entry name" value="CHLOROPLAST PROCESSING PEPTIDASE"/>
    <property type="match status" value="1"/>
</dbReference>
<dbReference type="Gene3D" id="2.10.109.10">
    <property type="entry name" value="Umud Fragment, subunit A"/>
    <property type="match status" value="1"/>
</dbReference>
<protein>
    <recommendedName>
        <fullName evidence="3 7">Signal peptidase I</fullName>
        <ecNumber evidence="3 7">3.4.21.89</ecNumber>
    </recommendedName>
</protein>
<organism evidence="10 11">
    <name type="scientific">candidate division WWE3 bacterium RIFOXYA2_FULL_46_9</name>
    <dbReference type="NCBI Taxonomy" id="1802636"/>
    <lineage>
        <taxon>Bacteria</taxon>
        <taxon>Katanobacteria</taxon>
    </lineage>
</organism>
<dbReference type="InterPro" id="IPR036286">
    <property type="entry name" value="LexA/Signal_pep-like_sf"/>
</dbReference>
<keyword evidence="4 7" id="KW-0645">Protease</keyword>
<evidence type="ECO:0000256" key="1">
    <source>
        <dbReference type="ARBA" id="ARBA00000677"/>
    </source>
</evidence>
<dbReference type="InterPro" id="IPR019533">
    <property type="entry name" value="Peptidase_S26"/>
</dbReference>
<dbReference type="CDD" id="cd06530">
    <property type="entry name" value="S26_SPase_I"/>
    <property type="match status" value="1"/>
</dbReference>
<dbReference type="EC" id="3.4.21.89" evidence="3 7"/>
<evidence type="ECO:0000256" key="6">
    <source>
        <dbReference type="PIRSR" id="PIRSR600223-1"/>
    </source>
</evidence>
<evidence type="ECO:0000256" key="8">
    <source>
        <dbReference type="RuleBase" id="RU362042"/>
    </source>
</evidence>
<feature type="active site" evidence="6">
    <location>
        <position position="86"/>
    </location>
</feature>
<evidence type="ECO:0000259" key="9">
    <source>
        <dbReference type="Pfam" id="PF10502"/>
    </source>
</evidence>
<keyword evidence="7" id="KW-1133">Transmembrane helix</keyword>
<reference evidence="10 11" key="1">
    <citation type="journal article" date="2016" name="Nat. Commun.">
        <title>Thousands of microbial genomes shed light on interconnected biogeochemical processes in an aquifer system.</title>
        <authorList>
            <person name="Anantharaman K."/>
            <person name="Brown C.T."/>
            <person name="Hug L.A."/>
            <person name="Sharon I."/>
            <person name="Castelle C.J."/>
            <person name="Probst A.J."/>
            <person name="Thomas B.C."/>
            <person name="Singh A."/>
            <person name="Wilkins M.J."/>
            <person name="Karaoz U."/>
            <person name="Brodie E.L."/>
            <person name="Williams K.H."/>
            <person name="Hubbard S.S."/>
            <person name="Banfield J.F."/>
        </authorList>
    </citation>
    <scope>NUCLEOTIDE SEQUENCE [LARGE SCALE GENOMIC DNA]</scope>
</reference>
<keyword evidence="7" id="KW-0812">Transmembrane</keyword>
<evidence type="ECO:0000256" key="5">
    <source>
        <dbReference type="ARBA" id="ARBA00022801"/>
    </source>
</evidence>
<dbReference type="InterPro" id="IPR000223">
    <property type="entry name" value="Pept_S26A_signal_pept_1"/>
</dbReference>
<evidence type="ECO:0000256" key="2">
    <source>
        <dbReference type="ARBA" id="ARBA00009370"/>
    </source>
</evidence>
<dbReference type="Proteomes" id="UP000176614">
    <property type="component" value="Unassembled WGS sequence"/>
</dbReference>
<comment type="catalytic activity">
    <reaction evidence="1 7">
        <text>Cleavage of hydrophobic, N-terminal signal or leader sequences from secreted and periplasmic proteins.</text>
        <dbReference type="EC" id="3.4.21.89"/>
    </reaction>
</comment>
<dbReference type="PROSITE" id="PS00501">
    <property type="entry name" value="SPASE_I_1"/>
    <property type="match status" value="1"/>
</dbReference>
<comment type="similarity">
    <text evidence="2 8">Belongs to the peptidase S26 family.</text>
</comment>
<name>A0A1F4W2Y4_UNCKA</name>
<dbReference type="EMBL" id="MEVT01000004">
    <property type="protein sequence ID" value="OGC63725.1"/>
    <property type="molecule type" value="Genomic_DNA"/>
</dbReference>
<dbReference type="SUPFAM" id="SSF51306">
    <property type="entry name" value="LexA/Signal peptidase"/>
    <property type="match status" value="1"/>
</dbReference>
<evidence type="ECO:0000256" key="4">
    <source>
        <dbReference type="ARBA" id="ARBA00022670"/>
    </source>
</evidence>
<dbReference type="Pfam" id="PF10502">
    <property type="entry name" value="Peptidase_S26"/>
    <property type="match status" value="1"/>
</dbReference>
<comment type="caution">
    <text evidence="10">The sequence shown here is derived from an EMBL/GenBank/DDBJ whole genome shotgun (WGS) entry which is preliminary data.</text>
</comment>
<accession>A0A1F4W2Y4</accession>
<feature type="active site" evidence="6">
    <location>
        <position position="43"/>
    </location>
</feature>
<dbReference type="NCBIfam" id="TIGR02227">
    <property type="entry name" value="sigpep_I_bact"/>
    <property type="match status" value="1"/>
</dbReference>
<dbReference type="PRINTS" id="PR00727">
    <property type="entry name" value="LEADERPTASE"/>
</dbReference>
<evidence type="ECO:0000256" key="3">
    <source>
        <dbReference type="ARBA" id="ARBA00013208"/>
    </source>
</evidence>
<dbReference type="PANTHER" id="PTHR43390">
    <property type="entry name" value="SIGNAL PEPTIDASE I"/>
    <property type="match status" value="1"/>
</dbReference>
<dbReference type="GO" id="GO:0009003">
    <property type="term" value="F:signal peptidase activity"/>
    <property type="evidence" value="ECO:0007669"/>
    <property type="project" value="UniProtKB-EC"/>
</dbReference>
<dbReference type="InterPro" id="IPR019757">
    <property type="entry name" value="Pept_S26A_signal_pept_1_Lys-AS"/>
</dbReference>
<dbReference type="GO" id="GO:0006465">
    <property type="term" value="P:signal peptide processing"/>
    <property type="evidence" value="ECO:0007669"/>
    <property type="project" value="InterPro"/>
</dbReference>
<sequence length="183" mass="20294">MVRSFNKIVPSLLGFLELLFISIGVFTIVFIFVAKLLIVEGESMVPALANGEQLISEKISVKINPVKRGEIVIFKSPVNSSALIIKRVIGLPGDSVEIQNGKVLLNGSLLEEKYLANNTVTIGKEKLADNKPFMVPNNSYILMGDNRQHSTDSRDWGSIPQENIVGRGLVVYYPLENFRLINH</sequence>
<keyword evidence="5 7" id="KW-0378">Hydrolase</keyword>
<comment type="subcellular location">
    <subcellularLocation>
        <location evidence="8">Membrane</location>
        <topology evidence="8">Single-pass type II membrane protein</topology>
    </subcellularLocation>
</comment>
<feature type="transmembrane region" description="Helical" evidence="7">
    <location>
        <begin position="12"/>
        <end position="34"/>
    </location>
</feature>